<comment type="caution">
    <text evidence="1">The sequence shown here is derived from an EMBL/GenBank/DDBJ whole genome shotgun (WGS) entry which is preliminary data.</text>
</comment>
<protein>
    <submittedName>
        <fullName evidence="1">Uncharacterized protein</fullName>
    </submittedName>
</protein>
<dbReference type="EMBL" id="JAEPES010000002">
    <property type="protein sequence ID" value="MBK4347241.1"/>
    <property type="molecule type" value="Genomic_DNA"/>
</dbReference>
<dbReference type="RefSeq" id="WP_200555604.1">
    <property type="nucleotide sequence ID" value="NZ_JAEPES010000002.1"/>
</dbReference>
<dbReference type="AlphaFoldDB" id="A0A934SIF3"/>
<name>A0A934SIF3_9MICO</name>
<dbReference type="Proteomes" id="UP000636458">
    <property type="component" value="Unassembled WGS sequence"/>
</dbReference>
<gene>
    <name evidence="1" type="ORF">IV501_06310</name>
</gene>
<sequence>MKRAARSELAPPADPDIRAAERLTADEAGSIGLASVPTFAILCETADGQKVTMYGTDMEYFALFEAAVESHRRGDAAPQLITLRTDRLALHGYGWPSIIKLEDAR</sequence>
<reference evidence="1" key="1">
    <citation type="submission" date="2021-01" db="EMBL/GenBank/DDBJ databases">
        <title>Lacisediminihabitans sp. nov. strain G11-30, isolated from Antarctic Soil.</title>
        <authorList>
            <person name="Li J."/>
        </authorList>
    </citation>
    <scope>NUCLEOTIDE SEQUENCE</scope>
    <source>
        <strain evidence="1">G11-30</strain>
    </source>
</reference>
<accession>A0A934SIF3</accession>
<organism evidence="1 2">
    <name type="scientific">Lacisediminihabitans changchengi</name>
    <dbReference type="NCBI Taxonomy" id="2787634"/>
    <lineage>
        <taxon>Bacteria</taxon>
        <taxon>Bacillati</taxon>
        <taxon>Actinomycetota</taxon>
        <taxon>Actinomycetes</taxon>
        <taxon>Micrococcales</taxon>
        <taxon>Microbacteriaceae</taxon>
        <taxon>Lacisediminihabitans</taxon>
    </lineage>
</organism>
<evidence type="ECO:0000313" key="1">
    <source>
        <dbReference type="EMBL" id="MBK4347241.1"/>
    </source>
</evidence>
<evidence type="ECO:0000313" key="2">
    <source>
        <dbReference type="Proteomes" id="UP000636458"/>
    </source>
</evidence>
<keyword evidence="2" id="KW-1185">Reference proteome</keyword>
<proteinExistence type="predicted"/>